<dbReference type="PANTHER" id="PTHR11835">
    <property type="entry name" value="DECARBOXYLATING DEHYDROGENASES-ISOCITRATE, ISOPROPYLMALATE, TARTRATE"/>
    <property type="match status" value="1"/>
</dbReference>
<dbReference type="GO" id="GO:0006102">
    <property type="term" value="P:isocitrate metabolic process"/>
    <property type="evidence" value="ECO:0007669"/>
    <property type="project" value="TreeGrafter"/>
</dbReference>
<evidence type="ECO:0000256" key="2">
    <source>
        <dbReference type="ARBA" id="ARBA00023002"/>
    </source>
</evidence>
<reference evidence="4" key="1">
    <citation type="submission" date="2020-02" db="EMBL/GenBank/DDBJ databases">
        <authorList>
            <person name="Meier V. D."/>
        </authorList>
    </citation>
    <scope>NUCLEOTIDE SEQUENCE</scope>
    <source>
        <strain evidence="4">AVDCRST_MAG63</strain>
    </source>
</reference>
<protein>
    <submittedName>
        <fullName evidence="4">Isocitrate dehydrogenase [NAD]</fullName>
        <ecNumber evidence="4">1.1.1.41</ecNumber>
    </submittedName>
</protein>
<dbReference type="GO" id="GO:0051287">
    <property type="term" value="F:NAD binding"/>
    <property type="evidence" value="ECO:0007669"/>
    <property type="project" value="InterPro"/>
</dbReference>
<dbReference type="SUPFAM" id="SSF53659">
    <property type="entry name" value="Isocitrate/Isopropylmalate dehydrogenase-like"/>
    <property type="match status" value="1"/>
</dbReference>
<proteinExistence type="inferred from homology"/>
<gene>
    <name evidence="4" type="ORF">AVDCRST_MAG63-228</name>
</gene>
<sequence>MAVHNVTLIRGDGTGPELVEATRRVLEAALATGGSSFNWDVVEAGVDIMETAGTPLPPNVVESIRKNKVALKGPITTPIGTGFRSVNVALRKELDLFACVRPCKSYQGVRSRYENIDIVIVRENTEDLYAGVEYPVDSPEAAQIINMAQGKIRRDAAISIKPISRTGTRRIVKHAFDYAVENGRKKVTAVAKANIMKYTDGLFYEVAREVAKEYEGRVEYDEWLVDAMCMQLVQKPENYDVLVMANLYGDILSDLAAGLVGGLGVAPGANIGEDSALFEATHGSAPKYKGQNKVNPTALILSGLLMLRYLKETEAANRLEKAVSDVIAEGKDVTYDMKPDRNDPGAVGTSQMADAIIAKMRA</sequence>
<dbReference type="PROSITE" id="PS00470">
    <property type="entry name" value="IDH_IMDH"/>
    <property type="match status" value="1"/>
</dbReference>
<keyword evidence="2 4" id="KW-0560">Oxidoreductase</keyword>
<dbReference type="Pfam" id="PF00180">
    <property type="entry name" value="Iso_dh"/>
    <property type="match status" value="1"/>
</dbReference>
<accession>A0A6J4H7U8</accession>
<dbReference type="EC" id="1.1.1.41" evidence="4"/>
<dbReference type="EMBL" id="CADCTO010000029">
    <property type="protein sequence ID" value="CAA9216055.1"/>
    <property type="molecule type" value="Genomic_DNA"/>
</dbReference>
<feature type="domain" description="Isopropylmalate dehydrogenase-like" evidence="3">
    <location>
        <begin position="5"/>
        <end position="356"/>
    </location>
</feature>
<evidence type="ECO:0000256" key="1">
    <source>
        <dbReference type="ARBA" id="ARBA00007769"/>
    </source>
</evidence>
<comment type="similarity">
    <text evidence="1">Belongs to the isocitrate and isopropylmalate dehydrogenases family.</text>
</comment>
<organism evidence="4">
    <name type="scientific">uncultured Armatimonadetes bacterium</name>
    <dbReference type="NCBI Taxonomy" id="157466"/>
    <lineage>
        <taxon>Bacteria</taxon>
        <taxon>Bacillati</taxon>
        <taxon>Armatimonadota</taxon>
        <taxon>environmental samples</taxon>
    </lineage>
</organism>
<dbReference type="GO" id="GO:0006099">
    <property type="term" value="P:tricarboxylic acid cycle"/>
    <property type="evidence" value="ECO:0007669"/>
    <property type="project" value="TreeGrafter"/>
</dbReference>
<dbReference type="InterPro" id="IPR019818">
    <property type="entry name" value="IsoCit/isopropylmalate_DH_CS"/>
</dbReference>
<evidence type="ECO:0000259" key="3">
    <source>
        <dbReference type="SMART" id="SM01329"/>
    </source>
</evidence>
<evidence type="ECO:0000313" key="4">
    <source>
        <dbReference type="EMBL" id="CAA9216055.1"/>
    </source>
</evidence>
<dbReference type="PANTHER" id="PTHR11835:SF34">
    <property type="entry name" value="ISOCITRATE DEHYDROGENASE [NAD] SUBUNIT ALPHA, MITOCHONDRIAL"/>
    <property type="match status" value="1"/>
</dbReference>
<dbReference type="Gene3D" id="3.40.718.10">
    <property type="entry name" value="Isopropylmalate Dehydrogenase"/>
    <property type="match status" value="1"/>
</dbReference>
<dbReference type="GO" id="GO:0000287">
    <property type="term" value="F:magnesium ion binding"/>
    <property type="evidence" value="ECO:0007669"/>
    <property type="project" value="InterPro"/>
</dbReference>
<dbReference type="GO" id="GO:0004449">
    <property type="term" value="F:isocitrate dehydrogenase (NAD+) activity"/>
    <property type="evidence" value="ECO:0007669"/>
    <property type="project" value="UniProtKB-EC"/>
</dbReference>
<dbReference type="SMART" id="SM01329">
    <property type="entry name" value="Iso_dh"/>
    <property type="match status" value="1"/>
</dbReference>
<name>A0A6J4H7U8_9BACT</name>
<dbReference type="AlphaFoldDB" id="A0A6J4H7U8"/>
<dbReference type="InterPro" id="IPR024084">
    <property type="entry name" value="IsoPropMal-DH-like_dom"/>
</dbReference>